<evidence type="ECO:0000313" key="2">
    <source>
        <dbReference type="EMBL" id="RWW92234.1"/>
    </source>
</evidence>
<name>A0A444GMR7_9FLAO</name>
<protein>
    <submittedName>
        <fullName evidence="2">DUF1543 domain-containing protein</fullName>
    </submittedName>
</protein>
<evidence type="ECO:0000259" key="1">
    <source>
        <dbReference type="Pfam" id="PF07566"/>
    </source>
</evidence>
<dbReference type="OrthoDB" id="850243at2"/>
<reference evidence="2 3" key="1">
    <citation type="submission" date="2019-01" db="EMBL/GenBank/DDBJ databases">
        <title>Flavobacterium sp. nov.,isolated from freshwater.</title>
        <authorList>
            <person name="Zhang R."/>
            <person name="Du Z.-J."/>
        </authorList>
    </citation>
    <scope>NUCLEOTIDE SEQUENCE [LARGE SCALE GENOMIC DNA]</scope>
    <source>
        <strain evidence="2 3">1E403</strain>
    </source>
</reference>
<sequence>MVLLGCTPKSRLTEQHDIFFGIGRDITDLTKDMYAFWPDSGGLHIDSWREVTLVNGYAVTIVPKAEAQPAIEKLFLLNLGGYRPGEFEEYHYKSLVVAKSMGMAIKIAKRTAFYKHYNFKGGESHIDEKYALDIDDMHKVEDILAPHLKALYSINITKAETGTEDELHIGYLKLKK</sequence>
<dbReference type="EMBL" id="SBII01000013">
    <property type="protein sequence ID" value="RWW92234.1"/>
    <property type="molecule type" value="Genomic_DNA"/>
</dbReference>
<dbReference type="InterPro" id="IPR011440">
    <property type="entry name" value="DUF1543"/>
</dbReference>
<comment type="caution">
    <text evidence="2">The sequence shown here is derived from an EMBL/GenBank/DDBJ whole genome shotgun (WGS) entry which is preliminary data.</text>
</comment>
<keyword evidence="3" id="KW-1185">Reference proteome</keyword>
<organism evidence="2 3">
    <name type="scientific">Flavobacterium cerinum</name>
    <dbReference type="NCBI Taxonomy" id="2502784"/>
    <lineage>
        <taxon>Bacteria</taxon>
        <taxon>Pseudomonadati</taxon>
        <taxon>Bacteroidota</taxon>
        <taxon>Flavobacteriia</taxon>
        <taxon>Flavobacteriales</taxon>
        <taxon>Flavobacteriaceae</taxon>
        <taxon>Flavobacterium</taxon>
    </lineage>
</organism>
<evidence type="ECO:0000313" key="3">
    <source>
        <dbReference type="Proteomes" id="UP000287527"/>
    </source>
</evidence>
<dbReference type="Gene3D" id="3.10.20.10">
    <property type="match status" value="2"/>
</dbReference>
<feature type="domain" description="DUF1543" evidence="1">
    <location>
        <begin position="12"/>
        <end position="60"/>
    </location>
</feature>
<proteinExistence type="predicted"/>
<gene>
    <name evidence="2" type="ORF">EPI11_16135</name>
</gene>
<dbReference type="AlphaFoldDB" id="A0A444GMR7"/>
<accession>A0A444GMR7</accession>
<dbReference type="Pfam" id="PF07566">
    <property type="entry name" value="DUF1543"/>
    <property type="match status" value="1"/>
</dbReference>
<dbReference type="Proteomes" id="UP000287527">
    <property type="component" value="Unassembled WGS sequence"/>
</dbReference>